<feature type="transmembrane region" description="Helical" evidence="7">
    <location>
        <begin position="237"/>
        <end position="258"/>
    </location>
</feature>
<comment type="caution">
    <text evidence="9">The sequence shown here is derived from an EMBL/GenBank/DDBJ whole genome shotgun (WGS) entry which is preliminary data.</text>
</comment>
<keyword evidence="6 7" id="KW-0472">Membrane</keyword>
<dbReference type="SUPFAM" id="SSF161098">
    <property type="entry name" value="MetI-like"/>
    <property type="match status" value="1"/>
</dbReference>
<dbReference type="RefSeq" id="WP_188535321.1">
    <property type="nucleotide sequence ID" value="NZ_BMFT01000001.1"/>
</dbReference>
<feature type="transmembrane region" description="Helical" evidence="7">
    <location>
        <begin position="104"/>
        <end position="124"/>
    </location>
</feature>
<evidence type="ECO:0000256" key="1">
    <source>
        <dbReference type="ARBA" id="ARBA00004651"/>
    </source>
</evidence>
<gene>
    <name evidence="9" type="ORF">GCM10008013_04150</name>
</gene>
<dbReference type="Pfam" id="PF00528">
    <property type="entry name" value="BPD_transp_1"/>
    <property type="match status" value="1"/>
</dbReference>
<evidence type="ECO:0000259" key="8">
    <source>
        <dbReference type="PROSITE" id="PS50928"/>
    </source>
</evidence>
<feature type="transmembrane region" description="Helical" evidence="7">
    <location>
        <begin position="136"/>
        <end position="158"/>
    </location>
</feature>
<feature type="domain" description="ABC transmembrane type-1" evidence="8">
    <location>
        <begin position="67"/>
        <end position="258"/>
    </location>
</feature>
<feature type="transmembrane region" description="Helical" evidence="7">
    <location>
        <begin position="71"/>
        <end position="92"/>
    </location>
</feature>
<feature type="transmembrane region" description="Helical" evidence="7">
    <location>
        <begin position="179"/>
        <end position="204"/>
    </location>
</feature>
<protein>
    <submittedName>
        <fullName evidence="9">Sugar ABC transporter permease</fullName>
    </submittedName>
</protein>
<feature type="transmembrane region" description="Helical" evidence="7">
    <location>
        <begin position="12"/>
        <end position="32"/>
    </location>
</feature>
<evidence type="ECO:0000256" key="2">
    <source>
        <dbReference type="ARBA" id="ARBA00022448"/>
    </source>
</evidence>
<sequence>MKDRLLPLQYVLLVLFSLVIFTPLAIVFFGAFKTSGELFNNPYSFPGKPVFENFKEALIQGNMLIYFKNSFIISFVSLAVILLFSTLSSYAITRQGFRMGNKIYIYFVFGIIVPSQAVMIPTYIMMARLGLVNTMWSVIIIYIATTMGFSIFILSGFFRTIPRELDEAAVIDGCNEIQAFWKVILPLCKPAVTTVLILNLLTIWNDFYNPLLYIRSEDIKTLSLGLSKYMGRYITNYPIMFAAVVMASLPVIAVFVGLQKQFVSGITAGSVKG</sequence>
<evidence type="ECO:0000256" key="5">
    <source>
        <dbReference type="ARBA" id="ARBA00022989"/>
    </source>
</evidence>
<keyword evidence="4 7" id="KW-0812">Transmembrane</keyword>
<evidence type="ECO:0000313" key="9">
    <source>
        <dbReference type="EMBL" id="GGH11986.1"/>
    </source>
</evidence>
<dbReference type="Proteomes" id="UP000659344">
    <property type="component" value="Unassembled WGS sequence"/>
</dbReference>
<comment type="subcellular location">
    <subcellularLocation>
        <location evidence="1 7">Cell membrane</location>
        <topology evidence="1 7">Multi-pass membrane protein</topology>
    </subcellularLocation>
</comment>
<name>A0ABQ1Y437_9BACL</name>
<evidence type="ECO:0000256" key="7">
    <source>
        <dbReference type="RuleBase" id="RU363032"/>
    </source>
</evidence>
<keyword evidence="3" id="KW-1003">Cell membrane</keyword>
<keyword evidence="2 7" id="KW-0813">Transport</keyword>
<dbReference type="PANTHER" id="PTHR43744">
    <property type="entry name" value="ABC TRANSPORTER PERMEASE PROTEIN MG189-RELATED-RELATED"/>
    <property type="match status" value="1"/>
</dbReference>
<keyword evidence="5 7" id="KW-1133">Transmembrane helix</keyword>
<evidence type="ECO:0000256" key="6">
    <source>
        <dbReference type="ARBA" id="ARBA00023136"/>
    </source>
</evidence>
<evidence type="ECO:0000256" key="4">
    <source>
        <dbReference type="ARBA" id="ARBA00022692"/>
    </source>
</evidence>
<accession>A0ABQ1Y437</accession>
<dbReference type="CDD" id="cd06261">
    <property type="entry name" value="TM_PBP2"/>
    <property type="match status" value="1"/>
</dbReference>
<organism evidence="9 10">
    <name type="scientific">Paenibacillus segetis</name>
    <dbReference type="NCBI Taxonomy" id="1325360"/>
    <lineage>
        <taxon>Bacteria</taxon>
        <taxon>Bacillati</taxon>
        <taxon>Bacillota</taxon>
        <taxon>Bacilli</taxon>
        <taxon>Bacillales</taxon>
        <taxon>Paenibacillaceae</taxon>
        <taxon>Paenibacillus</taxon>
    </lineage>
</organism>
<reference evidence="10" key="1">
    <citation type="journal article" date="2019" name="Int. J. Syst. Evol. Microbiol.">
        <title>The Global Catalogue of Microorganisms (GCM) 10K type strain sequencing project: providing services to taxonomists for standard genome sequencing and annotation.</title>
        <authorList>
            <consortium name="The Broad Institute Genomics Platform"/>
            <consortium name="The Broad Institute Genome Sequencing Center for Infectious Disease"/>
            <person name="Wu L."/>
            <person name="Ma J."/>
        </authorList>
    </citation>
    <scope>NUCLEOTIDE SEQUENCE [LARGE SCALE GENOMIC DNA]</scope>
    <source>
        <strain evidence="10">CGMCC 1.12769</strain>
    </source>
</reference>
<comment type="similarity">
    <text evidence="7">Belongs to the binding-protein-dependent transport system permease family.</text>
</comment>
<dbReference type="EMBL" id="BMFT01000001">
    <property type="protein sequence ID" value="GGH11986.1"/>
    <property type="molecule type" value="Genomic_DNA"/>
</dbReference>
<keyword evidence="10" id="KW-1185">Reference proteome</keyword>
<evidence type="ECO:0000313" key="10">
    <source>
        <dbReference type="Proteomes" id="UP000659344"/>
    </source>
</evidence>
<proteinExistence type="inferred from homology"/>
<dbReference type="PANTHER" id="PTHR43744:SF12">
    <property type="entry name" value="ABC TRANSPORTER PERMEASE PROTEIN MG189-RELATED"/>
    <property type="match status" value="1"/>
</dbReference>
<dbReference type="InterPro" id="IPR000515">
    <property type="entry name" value="MetI-like"/>
</dbReference>
<dbReference type="InterPro" id="IPR035906">
    <property type="entry name" value="MetI-like_sf"/>
</dbReference>
<dbReference type="PROSITE" id="PS50928">
    <property type="entry name" value="ABC_TM1"/>
    <property type="match status" value="1"/>
</dbReference>
<dbReference type="Gene3D" id="1.10.3720.10">
    <property type="entry name" value="MetI-like"/>
    <property type="match status" value="1"/>
</dbReference>
<evidence type="ECO:0000256" key="3">
    <source>
        <dbReference type="ARBA" id="ARBA00022475"/>
    </source>
</evidence>